<comment type="caution">
    <text evidence="2">The sequence shown here is derived from an EMBL/GenBank/DDBJ whole genome shotgun (WGS) entry which is preliminary data.</text>
</comment>
<evidence type="ECO:0000313" key="3">
    <source>
        <dbReference type="Proteomes" id="UP001592528"/>
    </source>
</evidence>
<feature type="region of interest" description="Disordered" evidence="1">
    <location>
        <begin position="46"/>
        <end position="68"/>
    </location>
</feature>
<feature type="region of interest" description="Disordered" evidence="1">
    <location>
        <begin position="113"/>
        <end position="138"/>
    </location>
</feature>
<proteinExistence type="predicted"/>
<name>A0ABV6USX6_9ACTN</name>
<reference evidence="2 3" key="1">
    <citation type="submission" date="2024-09" db="EMBL/GenBank/DDBJ databases">
        <authorList>
            <person name="Lee S.D."/>
        </authorList>
    </citation>
    <scope>NUCLEOTIDE SEQUENCE [LARGE SCALE GENOMIC DNA]</scope>
    <source>
        <strain evidence="2 3">N1-5</strain>
    </source>
</reference>
<keyword evidence="3" id="KW-1185">Reference proteome</keyword>
<dbReference type="EMBL" id="JBHEZZ010000015">
    <property type="protein sequence ID" value="MFC1404561.1"/>
    <property type="molecule type" value="Genomic_DNA"/>
</dbReference>
<sequence>MEIAVGYVFAWLVRKAKRVAGPADTETDRVLDAGMDRLHELVSARLGPDPALKRAQEEAQSGQGELSARTRRRLVDALDEVAERDTAFAQALLHAVAGVQVAGPVDVARYTGTAKASGGGSASTGIVRPGGAGEGSATAENTGYATAEGAGSRAITGVEYGWPGHSLATT</sequence>
<organism evidence="2 3">
    <name type="scientific">Streptacidiphilus cavernicola</name>
    <dbReference type="NCBI Taxonomy" id="3342716"/>
    <lineage>
        <taxon>Bacteria</taxon>
        <taxon>Bacillati</taxon>
        <taxon>Actinomycetota</taxon>
        <taxon>Actinomycetes</taxon>
        <taxon>Kitasatosporales</taxon>
        <taxon>Streptomycetaceae</taxon>
        <taxon>Streptacidiphilus</taxon>
    </lineage>
</organism>
<dbReference type="RefSeq" id="WP_157623735.1">
    <property type="nucleotide sequence ID" value="NZ_JBHEZZ010000015.1"/>
</dbReference>
<accession>A0ABV6USX6</accession>
<feature type="compositionally biased region" description="Gly residues" evidence="1">
    <location>
        <begin position="117"/>
        <end position="134"/>
    </location>
</feature>
<dbReference type="Proteomes" id="UP001592528">
    <property type="component" value="Unassembled WGS sequence"/>
</dbReference>
<evidence type="ECO:0008006" key="4">
    <source>
        <dbReference type="Google" id="ProtNLM"/>
    </source>
</evidence>
<protein>
    <recommendedName>
        <fullName evidence="4">Chromosome partitioning protein</fullName>
    </recommendedName>
</protein>
<gene>
    <name evidence="2" type="ORF">ACEZDJ_25000</name>
</gene>
<evidence type="ECO:0000313" key="2">
    <source>
        <dbReference type="EMBL" id="MFC1404561.1"/>
    </source>
</evidence>
<evidence type="ECO:0000256" key="1">
    <source>
        <dbReference type="SAM" id="MobiDB-lite"/>
    </source>
</evidence>